<dbReference type="InterPro" id="IPR039374">
    <property type="entry name" value="SIP_fam"/>
</dbReference>
<dbReference type="PANTHER" id="PTHR30157:SF0">
    <property type="entry name" value="NADPH-DEPENDENT FERRIC-CHELATE REDUCTASE"/>
    <property type="match status" value="1"/>
</dbReference>
<accession>A0A1Y5XIP2</accession>
<dbReference type="InterPro" id="IPR039261">
    <property type="entry name" value="FNR_nucleotide-bd"/>
</dbReference>
<evidence type="ECO:0000259" key="1">
    <source>
        <dbReference type="PROSITE" id="PS51384"/>
    </source>
</evidence>
<dbReference type="InterPro" id="IPR013113">
    <property type="entry name" value="SIP_FAD-bd"/>
</dbReference>
<dbReference type="PROSITE" id="PS51384">
    <property type="entry name" value="FAD_FR"/>
    <property type="match status" value="1"/>
</dbReference>
<sequence>MAGAGAGRLTLGLMSTERRRARRQPTKLWRVPVLRTQRITPRMARITVGGPQIDDFVGAGTDENVMLYLYEPGAELPEPLTLESARTAMSRVRPYMRTYTIRRHDPVTNEIDFDFVLHGDHGPASKWAANAKPGDEVIFVGPSPAYQPNLDADWHLLIGDETALPAISAIMQALAGKTVKAFVEIEDAAEEQDLDVTWVHRNGVSAGSAEPLVKALTDAEFPEGRPAVWAAGERQVMQAVREVLAERGVDRAGVRPATYWRLGHAGS</sequence>
<organism evidence="2 3">
    <name type="scientific">Kibdelosporangium aridum</name>
    <dbReference type="NCBI Taxonomy" id="2030"/>
    <lineage>
        <taxon>Bacteria</taxon>
        <taxon>Bacillati</taxon>
        <taxon>Actinomycetota</taxon>
        <taxon>Actinomycetes</taxon>
        <taxon>Pseudonocardiales</taxon>
        <taxon>Pseudonocardiaceae</taxon>
        <taxon>Kibdelosporangium</taxon>
    </lineage>
</organism>
<keyword evidence="3" id="KW-1185">Reference proteome</keyword>
<evidence type="ECO:0000313" key="2">
    <source>
        <dbReference type="EMBL" id="SMC90682.1"/>
    </source>
</evidence>
<gene>
    <name evidence="2" type="ORF">SAMN05661093_02687</name>
</gene>
<evidence type="ECO:0000313" key="3">
    <source>
        <dbReference type="Proteomes" id="UP000192674"/>
    </source>
</evidence>
<dbReference type="Pfam" id="PF08021">
    <property type="entry name" value="FAD_binding_9"/>
    <property type="match status" value="1"/>
</dbReference>
<feature type="domain" description="FAD-binding FR-type" evidence="1">
    <location>
        <begin position="26"/>
        <end position="149"/>
    </location>
</feature>
<reference evidence="2 3" key="1">
    <citation type="submission" date="2017-04" db="EMBL/GenBank/DDBJ databases">
        <authorList>
            <person name="Afonso C.L."/>
            <person name="Miller P.J."/>
            <person name="Scott M.A."/>
            <person name="Spackman E."/>
            <person name="Goraichik I."/>
            <person name="Dimitrov K.M."/>
            <person name="Suarez D.L."/>
            <person name="Swayne D.E."/>
        </authorList>
    </citation>
    <scope>NUCLEOTIDE SEQUENCE [LARGE SCALE GENOMIC DNA]</scope>
    <source>
        <strain evidence="2 3">DSM 43828</strain>
    </source>
</reference>
<dbReference type="Proteomes" id="UP000192674">
    <property type="component" value="Unassembled WGS sequence"/>
</dbReference>
<dbReference type="CDD" id="cd06193">
    <property type="entry name" value="siderophore_interacting"/>
    <property type="match status" value="1"/>
</dbReference>
<dbReference type="Pfam" id="PF04954">
    <property type="entry name" value="SIP"/>
    <property type="match status" value="1"/>
</dbReference>
<dbReference type="AlphaFoldDB" id="A0A1Y5XIP2"/>
<name>A0A1Y5XIP2_KIBAR</name>
<dbReference type="InterPro" id="IPR017927">
    <property type="entry name" value="FAD-bd_FR_type"/>
</dbReference>
<dbReference type="Gene3D" id="2.40.30.10">
    <property type="entry name" value="Translation factors"/>
    <property type="match status" value="1"/>
</dbReference>
<proteinExistence type="predicted"/>
<dbReference type="Gene3D" id="3.40.50.80">
    <property type="entry name" value="Nucleotide-binding domain of ferredoxin-NADP reductase (FNR) module"/>
    <property type="match status" value="1"/>
</dbReference>
<dbReference type="PANTHER" id="PTHR30157">
    <property type="entry name" value="FERRIC REDUCTASE, NADPH-DEPENDENT"/>
    <property type="match status" value="1"/>
</dbReference>
<dbReference type="InterPro" id="IPR017938">
    <property type="entry name" value="Riboflavin_synthase-like_b-brl"/>
</dbReference>
<dbReference type="SUPFAM" id="SSF63380">
    <property type="entry name" value="Riboflavin synthase domain-like"/>
    <property type="match status" value="1"/>
</dbReference>
<protein>
    <submittedName>
        <fullName evidence="2">NADPH-dependent ferric siderophore reductase, contains FAD-binding and SIP domains</fullName>
    </submittedName>
</protein>
<dbReference type="GO" id="GO:0016491">
    <property type="term" value="F:oxidoreductase activity"/>
    <property type="evidence" value="ECO:0007669"/>
    <property type="project" value="InterPro"/>
</dbReference>
<dbReference type="EMBL" id="FWXV01000002">
    <property type="protein sequence ID" value="SMC90682.1"/>
    <property type="molecule type" value="Genomic_DNA"/>
</dbReference>
<dbReference type="InterPro" id="IPR007037">
    <property type="entry name" value="SIP_rossman_dom"/>
</dbReference>